<dbReference type="GO" id="GO:0004252">
    <property type="term" value="F:serine-type endopeptidase activity"/>
    <property type="evidence" value="ECO:0007669"/>
    <property type="project" value="UniProtKB-UniRule"/>
</dbReference>
<comment type="similarity">
    <text evidence="1 7">Belongs to the peptidase S8 family.</text>
</comment>
<dbReference type="PANTHER" id="PTHR10795">
    <property type="entry name" value="PROPROTEIN CONVERTASE SUBTILISIN/KEXIN"/>
    <property type="match status" value="1"/>
</dbReference>
<dbReference type="Proteomes" id="UP000325577">
    <property type="component" value="Linkage Group LG4"/>
</dbReference>
<evidence type="ECO:0000256" key="3">
    <source>
        <dbReference type="ARBA" id="ARBA00022729"/>
    </source>
</evidence>
<evidence type="ECO:0000259" key="11">
    <source>
        <dbReference type="Pfam" id="PF17766"/>
    </source>
</evidence>
<dbReference type="InterPro" id="IPR034197">
    <property type="entry name" value="Peptidases_S8_3"/>
</dbReference>
<feature type="active site" description="Charge relay system" evidence="6 7">
    <location>
        <position position="139"/>
    </location>
</feature>
<proteinExistence type="inferred from homology"/>
<organism evidence="12 13">
    <name type="scientific">Nyssa sinensis</name>
    <dbReference type="NCBI Taxonomy" id="561372"/>
    <lineage>
        <taxon>Eukaryota</taxon>
        <taxon>Viridiplantae</taxon>
        <taxon>Streptophyta</taxon>
        <taxon>Embryophyta</taxon>
        <taxon>Tracheophyta</taxon>
        <taxon>Spermatophyta</taxon>
        <taxon>Magnoliopsida</taxon>
        <taxon>eudicotyledons</taxon>
        <taxon>Gunneridae</taxon>
        <taxon>Pentapetalae</taxon>
        <taxon>asterids</taxon>
        <taxon>Cornales</taxon>
        <taxon>Nyssaceae</taxon>
        <taxon>Nyssa</taxon>
    </lineage>
</organism>
<evidence type="ECO:0000313" key="12">
    <source>
        <dbReference type="EMBL" id="KAA8524285.1"/>
    </source>
</evidence>
<dbReference type="Gene3D" id="2.60.40.2310">
    <property type="match status" value="1"/>
</dbReference>
<dbReference type="PROSITE" id="PS00138">
    <property type="entry name" value="SUBTILASE_SER"/>
    <property type="match status" value="1"/>
</dbReference>
<evidence type="ECO:0000256" key="4">
    <source>
        <dbReference type="ARBA" id="ARBA00022801"/>
    </source>
</evidence>
<evidence type="ECO:0000259" key="9">
    <source>
        <dbReference type="Pfam" id="PF00082"/>
    </source>
</evidence>
<evidence type="ECO:0008006" key="14">
    <source>
        <dbReference type="Google" id="ProtNLM"/>
    </source>
</evidence>
<feature type="chain" id="PRO_5023893550" description="Subtilisin-like protease SBT5.3" evidence="8">
    <location>
        <begin position="19"/>
        <end position="754"/>
    </location>
</feature>
<dbReference type="InterPro" id="IPR010259">
    <property type="entry name" value="S8pro/Inhibitor_I9"/>
</dbReference>
<keyword evidence="3 8" id="KW-0732">Signal</keyword>
<reference evidence="12 13" key="1">
    <citation type="submission" date="2019-09" db="EMBL/GenBank/DDBJ databases">
        <title>A chromosome-level genome assembly of the Chinese tupelo Nyssa sinensis.</title>
        <authorList>
            <person name="Yang X."/>
            <person name="Kang M."/>
            <person name="Yang Y."/>
            <person name="Xiong H."/>
            <person name="Wang M."/>
            <person name="Zhang Z."/>
            <person name="Wang Z."/>
            <person name="Wu H."/>
            <person name="Ma T."/>
            <person name="Liu J."/>
            <person name="Xi Z."/>
        </authorList>
    </citation>
    <scope>NUCLEOTIDE SEQUENCE [LARGE SCALE GENOMIC DNA]</scope>
    <source>
        <strain evidence="12">J267</strain>
        <tissue evidence="12">Leaf</tissue>
    </source>
</reference>
<dbReference type="CDD" id="cd04852">
    <property type="entry name" value="Peptidases_S8_3"/>
    <property type="match status" value="1"/>
</dbReference>
<evidence type="ECO:0000256" key="5">
    <source>
        <dbReference type="ARBA" id="ARBA00022825"/>
    </source>
</evidence>
<evidence type="ECO:0000256" key="2">
    <source>
        <dbReference type="ARBA" id="ARBA00022670"/>
    </source>
</evidence>
<dbReference type="InterPro" id="IPR037045">
    <property type="entry name" value="S8pro/Inhibitor_I9_sf"/>
</dbReference>
<dbReference type="InterPro" id="IPR041469">
    <property type="entry name" value="Subtilisin-like_FN3"/>
</dbReference>
<dbReference type="FunFam" id="3.30.70.80:FF:000002">
    <property type="entry name" value="Subtilisin-like protease SBT5.3"/>
    <property type="match status" value="1"/>
</dbReference>
<dbReference type="PROSITE" id="PS51892">
    <property type="entry name" value="SUBTILASE"/>
    <property type="match status" value="1"/>
</dbReference>
<protein>
    <recommendedName>
        <fullName evidence="14">Subtilisin-like protease SBT5.3</fullName>
    </recommendedName>
</protein>
<feature type="domain" description="Inhibitor I9" evidence="10">
    <location>
        <begin position="28"/>
        <end position="106"/>
    </location>
</feature>
<keyword evidence="4 7" id="KW-0378">Hydrolase</keyword>
<evidence type="ECO:0000256" key="8">
    <source>
        <dbReference type="SAM" id="SignalP"/>
    </source>
</evidence>
<dbReference type="InterPro" id="IPR015500">
    <property type="entry name" value="Peptidase_S8_subtilisin-rel"/>
</dbReference>
<evidence type="ECO:0000259" key="10">
    <source>
        <dbReference type="Pfam" id="PF05922"/>
    </source>
</evidence>
<dbReference type="Pfam" id="PF00082">
    <property type="entry name" value="Peptidase_S8"/>
    <property type="match status" value="1"/>
</dbReference>
<dbReference type="InterPro" id="IPR045051">
    <property type="entry name" value="SBT"/>
</dbReference>
<dbReference type="InterPro" id="IPR036852">
    <property type="entry name" value="Peptidase_S8/S53_dom_sf"/>
</dbReference>
<feature type="signal peptide" evidence="8">
    <location>
        <begin position="1"/>
        <end position="18"/>
    </location>
</feature>
<keyword evidence="2 7" id="KW-0645">Protease</keyword>
<dbReference type="Pfam" id="PF05922">
    <property type="entry name" value="Inhibitor_I9"/>
    <property type="match status" value="1"/>
</dbReference>
<dbReference type="EMBL" id="CM018047">
    <property type="protein sequence ID" value="KAA8524285.1"/>
    <property type="molecule type" value="Genomic_DNA"/>
</dbReference>
<feature type="domain" description="Peptidase S8/S53" evidence="9">
    <location>
        <begin position="131"/>
        <end position="579"/>
    </location>
</feature>
<dbReference type="InterPro" id="IPR000209">
    <property type="entry name" value="Peptidase_S8/S53_dom"/>
</dbReference>
<dbReference type="CDD" id="cd02120">
    <property type="entry name" value="PA_subtilisin_like"/>
    <property type="match status" value="1"/>
</dbReference>
<accession>A0A5J4ZZN5</accession>
<evidence type="ECO:0000313" key="13">
    <source>
        <dbReference type="Proteomes" id="UP000325577"/>
    </source>
</evidence>
<dbReference type="OrthoDB" id="29072at2759"/>
<dbReference type="SUPFAM" id="SSF52743">
    <property type="entry name" value="Subtilisin-like"/>
    <property type="match status" value="1"/>
</dbReference>
<name>A0A5J4ZZN5_9ASTE</name>
<feature type="domain" description="Subtilisin-like protease fibronectin type-III" evidence="11">
    <location>
        <begin position="653"/>
        <end position="749"/>
    </location>
</feature>
<dbReference type="Gene3D" id="3.50.30.30">
    <property type="match status" value="1"/>
</dbReference>
<dbReference type="AlphaFoldDB" id="A0A5J4ZZN5"/>
<dbReference type="GO" id="GO:0006508">
    <property type="term" value="P:proteolysis"/>
    <property type="evidence" value="ECO:0007669"/>
    <property type="project" value="UniProtKB-KW"/>
</dbReference>
<keyword evidence="5 7" id="KW-0720">Serine protease</keyword>
<feature type="active site" description="Charge relay system" evidence="6 7">
    <location>
        <position position="540"/>
    </location>
</feature>
<dbReference type="InterPro" id="IPR023828">
    <property type="entry name" value="Peptidase_S8_Ser-AS"/>
</dbReference>
<dbReference type="PRINTS" id="PR00723">
    <property type="entry name" value="SUBTILISIN"/>
</dbReference>
<dbReference type="Gene3D" id="3.30.70.80">
    <property type="entry name" value="Peptidase S8 propeptide/proteinase inhibitor I9"/>
    <property type="match status" value="1"/>
</dbReference>
<dbReference type="FunFam" id="3.40.50.200:FF:000006">
    <property type="entry name" value="Subtilisin-like protease SBT1.5"/>
    <property type="match status" value="1"/>
</dbReference>
<evidence type="ECO:0000256" key="6">
    <source>
        <dbReference type="PIRSR" id="PIRSR615500-1"/>
    </source>
</evidence>
<sequence length="754" mass="81000">MILAKVLGLLLFIGFAFADGGTTNTKHYIVYMGDLSHHDSESAITANHELLASVTGSYDRAQEAVIYHYSRSFRGFSALLTPEQAQQLSESDSVISVFESRMQQVHTTHSWKFLRISSIHQYSQLPKQSESDIIVGVVDTGIWPESKSFSEKGLGPVPKKFKGKCVTGDNFTLANCNRKIIGARFYSKGFEEAEGPLESLGRLYFRSARDSDGHGTHTASTAAGSVVTNVSLFGIARGTARGGASSARLAVYKACWFGSCADADMLSALDDAVGDGVDIISMSIGSTPQPVYFEDANSIGAFHAFQKGILVSASAGNSFDPYTASNVAPWILTVAASSIDRELNSNIYLGNSKVLKGFGINPLKMEMSHELIAGSAAAAPGVPKENASFCQENTLNPSLVKGKIVVCTKDTVDHTSVKSFIVGEAGGVGMIEAYPNARDFYHQFAIPATLIEPQEEKELQAYMATEKHPVAKILPTITVLKAKPAPYMAVFSSKGPNYRSPEIIKPDITAPGVRIFAAWSPVATEDIPDSENYNIISGTSMACPHVSGIAAILKSYHPSWSPAAIMSALMTTATVTDNTGLPIVNSDGAKSTPFDYGSGHVNPFAALDPGLIYDFDTSDVIKFLCSHGASSRQLKNLTRKLVICKNPLTPSYNLNYPSIGVFQMKGRLSVSRTVTYYGKGPTSYSADVVNPEGVKVMVTPPTLKFTKAGEKKSFKVNFTPLKKTKGESFVFGSLTWSNGIHKVRSPIGVNVLSL</sequence>
<dbReference type="Pfam" id="PF17766">
    <property type="entry name" value="fn3_6"/>
    <property type="match status" value="1"/>
</dbReference>
<keyword evidence="13" id="KW-1185">Reference proteome</keyword>
<feature type="active site" description="Charge relay system" evidence="6 7">
    <location>
        <position position="214"/>
    </location>
</feature>
<evidence type="ECO:0000256" key="1">
    <source>
        <dbReference type="ARBA" id="ARBA00011073"/>
    </source>
</evidence>
<gene>
    <name evidence="12" type="ORF">F0562_010708</name>
</gene>
<dbReference type="Gene3D" id="3.40.50.200">
    <property type="entry name" value="Peptidase S8/S53 domain"/>
    <property type="match status" value="1"/>
</dbReference>
<evidence type="ECO:0000256" key="7">
    <source>
        <dbReference type="PROSITE-ProRule" id="PRU01240"/>
    </source>
</evidence>